<comment type="caution">
    <text evidence="3">The sequence shown here is derived from an EMBL/GenBank/DDBJ whole genome shotgun (WGS) entry which is preliminary data.</text>
</comment>
<sequence>MAGDFLASVSEDPTIQTSSETSAPRHLDWNLRTCCERGQWITFGIVLGGLLISILLWHVRIGRFELLLPFKMLSVFLHEFGHASAAWMTCGRVHGIEVHSNGGGVTKTTGGNMYVILPAGYLGSCFWGVFFLLMGSINIWTLRVASGLLCFFLLIVLVFFARNWSLRLICIFFLLLLLGMWVWTEMMKIPWPLRVIILFLGVINAMYGVWDIWDDTIRRKVPESDSYKYAKLTHCSSRFCGVLWACLAFIFIIITLYLLFVIKDVGNESF</sequence>
<feature type="region of interest" description="Disordered" evidence="1">
    <location>
        <begin position="1"/>
        <end position="21"/>
    </location>
</feature>
<feature type="transmembrane region" description="Helical" evidence="2">
    <location>
        <begin position="40"/>
        <end position="59"/>
    </location>
</feature>
<evidence type="ECO:0000313" key="4">
    <source>
        <dbReference type="Proteomes" id="UP000221165"/>
    </source>
</evidence>
<dbReference type="AlphaFoldDB" id="A0A2C6LH13"/>
<accession>A0A2C6LH13</accession>
<reference evidence="3 4" key="1">
    <citation type="journal article" date="2017" name="Int. J. Parasitol.">
        <title>The genome of the protozoan parasite Cystoisospora suis and a reverse vaccinology approach to identify vaccine candidates.</title>
        <authorList>
            <person name="Palmieri N."/>
            <person name="Shrestha A."/>
            <person name="Ruttkowski B."/>
            <person name="Beck T."/>
            <person name="Vogl C."/>
            <person name="Tomley F."/>
            <person name="Blake D.P."/>
            <person name="Joachim A."/>
        </authorList>
    </citation>
    <scope>NUCLEOTIDE SEQUENCE [LARGE SCALE GENOMIC DNA]</scope>
    <source>
        <strain evidence="3 4">Wien I</strain>
    </source>
</reference>
<evidence type="ECO:0000313" key="3">
    <source>
        <dbReference type="EMBL" id="PHJ25676.1"/>
    </source>
</evidence>
<dbReference type="OrthoDB" id="40823at2759"/>
<dbReference type="EMBL" id="MIGC01000186">
    <property type="protein sequence ID" value="PHJ25676.1"/>
    <property type="molecule type" value="Genomic_DNA"/>
</dbReference>
<dbReference type="GeneID" id="94423941"/>
<feature type="transmembrane region" description="Helical" evidence="2">
    <location>
        <begin position="113"/>
        <end position="133"/>
    </location>
</feature>
<proteinExistence type="predicted"/>
<dbReference type="Pfam" id="PF13398">
    <property type="entry name" value="Peptidase_M50B"/>
    <property type="match status" value="1"/>
</dbReference>
<dbReference type="PANTHER" id="PTHR33979:SF2">
    <property type="entry name" value="PEPTIDASE M50B-LIKE-DOMAIN-CONTAINING PROTEIN"/>
    <property type="match status" value="1"/>
</dbReference>
<dbReference type="RefSeq" id="XP_067927322.1">
    <property type="nucleotide sequence ID" value="XM_068060730.1"/>
</dbReference>
<feature type="transmembrane region" description="Helical" evidence="2">
    <location>
        <begin position="140"/>
        <end position="160"/>
    </location>
</feature>
<evidence type="ECO:0000256" key="2">
    <source>
        <dbReference type="SAM" id="Phobius"/>
    </source>
</evidence>
<dbReference type="PANTHER" id="PTHR33979">
    <property type="entry name" value="OS02G0221600 PROTEIN"/>
    <property type="match status" value="1"/>
</dbReference>
<feature type="compositionally biased region" description="Polar residues" evidence="1">
    <location>
        <begin position="11"/>
        <end position="21"/>
    </location>
</feature>
<dbReference type="Proteomes" id="UP000221165">
    <property type="component" value="Unassembled WGS sequence"/>
</dbReference>
<keyword evidence="4" id="KW-1185">Reference proteome</keyword>
<keyword evidence="2" id="KW-1133">Transmembrane helix</keyword>
<evidence type="ECO:0000256" key="1">
    <source>
        <dbReference type="SAM" id="MobiDB-lite"/>
    </source>
</evidence>
<feature type="transmembrane region" description="Helical" evidence="2">
    <location>
        <begin position="242"/>
        <end position="262"/>
    </location>
</feature>
<dbReference type="InterPro" id="IPR049500">
    <property type="entry name" value="Peptidase_M50B-like"/>
</dbReference>
<dbReference type="VEuPathDB" id="ToxoDB:CSUI_000496"/>
<feature type="transmembrane region" description="Helical" evidence="2">
    <location>
        <begin position="191"/>
        <end position="210"/>
    </location>
</feature>
<gene>
    <name evidence="3" type="ORF">CSUI_000496</name>
</gene>
<name>A0A2C6LH13_9APIC</name>
<keyword evidence="2" id="KW-0812">Transmembrane</keyword>
<organism evidence="3 4">
    <name type="scientific">Cystoisospora suis</name>
    <dbReference type="NCBI Taxonomy" id="483139"/>
    <lineage>
        <taxon>Eukaryota</taxon>
        <taxon>Sar</taxon>
        <taxon>Alveolata</taxon>
        <taxon>Apicomplexa</taxon>
        <taxon>Conoidasida</taxon>
        <taxon>Coccidia</taxon>
        <taxon>Eucoccidiorida</taxon>
        <taxon>Eimeriorina</taxon>
        <taxon>Sarcocystidae</taxon>
        <taxon>Cystoisospora</taxon>
    </lineage>
</organism>
<protein>
    <submittedName>
        <fullName evidence="3">Peptidase m50b-like protein</fullName>
    </submittedName>
</protein>
<feature type="transmembrane region" description="Helical" evidence="2">
    <location>
        <begin position="166"/>
        <end position="184"/>
    </location>
</feature>
<keyword evidence="2" id="KW-0472">Membrane</keyword>